<comment type="similarity">
    <text evidence="4">Belongs to the Maf family. YhdE subfamily.</text>
</comment>
<dbReference type="PANTHER" id="PTHR43213:SF5">
    <property type="entry name" value="BIFUNCTIONAL DTTP_UTP PYROPHOSPHATASE_METHYLTRANSFERASE PROTEIN-RELATED"/>
    <property type="match status" value="1"/>
</dbReference>
<accession>A0A255YX21</accession>
<evidence type="ECO:0000313" key="5">
    <source>
        <dbReference type="EMBL" id="OYQ33721.1"/>
    </source>
</evidence>
<sequence>MSVRAAAKSDQPGIDRPRLILASGSPRRRELLAQIGLIPDAIDPADIDESPLADELPSPHAQRLSREKAGIVATRHAGAIVLAADTVVGLGRRILPKADDTDTARRCLNLLQGRRHRVYTGIALVGADGKTWNRVVESQVIFRTLSRDEIDQYLATGDWKGKAGGYAIQGLASLFVRQLSGSYSNVVGLPLTEVAGILRAAGIDALALAAAQAETGG</sequence>
<dbReference type="EMBL" id="NOXU01000030">
    <property type="protein sequence ID" value="OYQ33721.1"/>
    <property type="molecule type" value="Genomic_DNA"/>
</dbReference>
<feature type="site" description="Important for substrate specificity" evidence="4">
    <location>
        <position position="169"/>
    </location>
</feature>
<dbReference type="OrthoDB" id="9807767at2"/>
<dbReference type="RefSeq" id="WP_094457163.1">
    <property type="nucleotide sequence ID" value="NZ_NOXU01000030.1"/>
</dbReference>
<dbReference type="GO" id="GO:0036221">
    <property type="term" value="F:UTP diphosphatase activity"/>
    <property type="evidence" value="ECO:0007669"/>
    <property type="project" value="RHEA"/>
</dbReference>
<gene>
    <name evidence="5" type="primary">maf</name>
    <name evidence="5" type="ORF">CHU95_15340</name>
</gene>
<evidence type="ECO:0000256" key="1">
    <source>
        <dbReference type="ARBA" id="ARBA00001968"/>
    </source>
</evidence>
<feature type="site" description="Important for substrate specificity" evidence="4">
    <location>
        <position position="86"/>
    </location>
</feature>
<evidence type="ECO:0000256" key="4">
    <source>
        <dbReference type="HAMAP-Rule" id="MF_00528"/>
    </source>
</evidence>
<feature type="site" description="Important for substrate specificity" evidence="4">
    <location>
        <position position="27"/>
    </location>
</feature>
<keyword evidence="2 4" id="KW-0378">Hydrolase</keyword>
<comment type="catalytic activity">
    <reaction evidence="4">
        <text>UTP + H2O = UMP + diphosphate + H(+)</text>
        <dbReference type="Rhea" id="RHEA:29395"/>
        <dbReference type="ChEBI" id="CHEBI:15377"/>
        <dbReference type="ChEBI" id="CHEBI:15378"/>
        <dbReference type="ChEBI" id="CHEBI:33019"/>
        <dbReference type="ChEBI" id="CHEBI:46398"/>
        <dbReference type="ChEBI" id="CHEBI:57865"/>
        <dbReference type="EC" id="3.6.1.9"/>
    </reaction>
</comment>
<dbReference type="CDD" id="cd00555">
    <property type="entry name" value="Maf"/>
    <property type="match status" value="1"/>
</dbReference>
<keyword evidence="3 4" id="KW-0546">Nucleotide metabolism</keyword>
<dbReference type="NCBIfam" id="TIGR00172">
    <property type="entry name" value="maf"/>
    <property type="match status" value="1"/>
</dbReference>
<proteinExistence type="inferred from homology"/>
<keyword evidence="6" id="KW-1185">Reference proteome</keyword>
<comment type="subcellular location">
    <subcellularLocation>
        <location evidence="4">Cytoplasm</location>
    </subcellularLocation>
</comment>
<dbReference type="GO" id="GO:0036218">
    <property type="term" value="F:dTTP diphosphatase activity"/>
    <property type="evidence" value="ECO:0007669"/>
    <property type="project" value="RHEA"/>
</dbReference>
<dbReference type="Proteomes" id="UP000216998">
    <property type="component" value="Unassembled WGS sequence"/>
</dbReference>
<dbReference type="GO" id="GO:0009117">
    <property type="term" value="P:nucleotide metabolic process"/>
    <property type="evidence" value="ECO:0007669"/>
    <property type="project" value="UniProtKB-KW"/>
</dbReference>
<comment type="cofactor">
    <cofactor evidence="1 4">
        <name>a divalent metal cation</name>
        <dbReference type="ChEBI" id="CHEBI:60240"/>
    </cofactor>
</comment>
<dbReference type="Gene3D" id="3.90.950.10">
    <property type="match status" value="1"/>
</dbReference>
<dbReference type="InterPro" id="IPR003697">
    <property type="entry name" value="Maf-like"/>
</dbReference>
<organism evidence="5 6">
    <name type="scientific">Niveispirillum lacus</name>
    <dbReference type="NCBI Taxonomy" id="1981099"/>
    <lineage>
        <taxon>Bacteria</taxon>
        <taxon>Pseudomonadati</taxon>
        <taxon>Pseudomonadota</taxon>
        <taxon>Alphaproteobacteria</taxon>
        <taxon>Rhodospirillales</taxon>
        <taxon>Azospirillaceae</taxon>
        <taxon>Niveispirillum</taxon>
    </lineage>
</organism>
<comment type="caution">
    <text evidence="4">Lacks conserved residue(s) required for the propagation of feature annotation.</text>
</comment>
<feature type="active site" description="Proton acceptor" evidence="4">
    <location>
        <position position="85"/>
    </location>
</feature>
<dbReference type="HAMAP" id="MF_00528">
    <property type="entry name" value="Maf"/>
    <property type="match status" value="1"/>
</dbReference>
<reference evidence="5 6" key="1">
    <citation type="submission" date="2017-07" db="EMBL/GenBank/DDBJ databases">
        <title>Niveispirillum cyanobacteriorum sp. nov., isolated from cyanobacterial aggregates in a eutrophic lake.</title>
        <authorList>
            <person name="Cai H."/>
        </authorList>
    </citation>
    <scope>NUCLEOTIDE SEQUENCE [LARGE SCALE GENOMIC DNA]</scope>
    <source>
        <strain evidence="6">TH1-14</strain>
    </source>
</reference>
<dbReference type="PIRSF" id="PIRSF006305">
    <property type="entry name" value="Maf"/>
    <property type="match status" value="1"/>
</dbReference>
<dbReference type="AlphaFoldDB" id="A0A255YX21"/>
<dbReference type="SUPFAM" id="SSF52972">
    <property type="entry name" value="ITPase-like"/>
    <property type="match status" value="1"/>
</dbReference>
<evidence type="ECO:0000256" key="2">
    <source>
        <dbReference type="ARBA" id="ARBA00022801"/>
    </source>
</evidence>
<evidence type="ECO:0000256" key="3">
    <source>
        <dbReference type="ARBA" id="ARBA00023080"/>
    </source>
</evidence>
<protein>
    <recommendedName>
        <fullName evidence="4">dTTP/UTP pyrophosphatase</fullName>
        <shortName evidence="4">dTTPase/UTPase</shortName>
        <ecNumber evidence="4">3.6.1.9</ecNumber>
    </recommendedName>
    <alternativeName>
        <fullName evidence="4">Nucleoside triphosphate pyrophosphatase</fullName>
    </alternativeName>
    <alternativeName>
        <fullName evidence="4">Nucleotide pyrophosphatase</fullName>
        <shortName evidence="4">Nucleotide PPase</shortName>
    </alternativeName>
</protein>
<comment type="function">
    <text evidence="4">Nucleoside triphosphate pyrophosphatase that hydrolyzes dTTP and UTP. May have a dual role in cell division arrest and in preventing the incorporation of modified nucleotides into cellular nucleic acids.</text>
</comment>
<comment type="caution">
    <text evidence="5">The sequence shown here is derived from an EMBL/GenBank/DDBJ whole genome shotgun (WGS) entry which is preliminary data.</text>
</comment>
<comment type="catalytic activity">
    <reaction evidence="4">
        <text>dTTP + H2O = dTMP + diphosphate + H(+)</text>
        <dbReference type="Rhea" id="RHEA:28534"/>
        <dbReference type="ChEBI" id="CHEBI:15377"/>
        <dbReference type="ChEBI" id="CHEBI:15378"/>
        <dbReference type="ChEBI" id="CHEBI:33019"/>
        <dbReference type="ChEBI" id="CHEBI:37568"/>
        <dbReference type="ChEBI" id="CHEBI:63528"/>
        <dbReference type="EC" id="3.6.1.9"/>
    </reaction>
</comment>
<keyword evidence="4" id="KW-0963">Cytoplasm</keyword>
<dbReference type="InterPro" id="IPR029001">
    <property type="entry name" value="ITPase-like_fam"/>
</dbReference>
<dbReference type="Pfam" id="PF02545">
    <property type="entry name" value="Maf"/>
    <property type="match status" value="1"/>
</dbReference>
<dbReference type="EC" id="3.6.1.9" evidence="4"/>
<evidence type="ECO:0000313" key="6">
    <source>
        <dbReference type="Proteomes" id="UP000216998"/>
    </source>
</evidence>
<dbReference type="PANTHER" id="PTHR43213">
    <property type="entry name" value="BIFUNCTIONAL DTTP/UTP PYROPHOSPHATASE/METHYLTRANSFERASE PROTEIN-RELATED"/>
    <property type="match status" value="1"/>
</dbReference>
<name>A0A255YX21_9PROT</name>
<dbReference type="GO" id="GO:0005737">
    <property type="term" value="C:cytoplasm"/>
    <property type="evidence" value="ECO:0007669"/>
    <property type="project" value="UniProtKB-SubCell"/>
</dbReference>